<dbReference type="GeneID" id="94293547"/>
<proteinExistence type="predicted"/>
<dbReference type="EMBL" id="JAFJZO010000012">
    <property type="protein sequence ID" value="KAG5509888.1"/>
    <property type="molecule type" value="Genomic_DNA"/>
</dbReference>
<dbReference type="Proteomes" id="UP000674318">
    <property type="component" value="Unassembled WGS sequence"/>
</dbReference>
<evidence type="ECO:0000313" key="1">
    <source>
        <dbReference type="EMBL" id="KAG5509888.1"/>
    </source>
</evidence>
<keyword evidence="2" id="KW-1185">Reference proteome</keyword>
<name>A0A836LIZ8_9TRYP</name>
<sequence length="512" mass="57075">MLSANRLARSELTEAALLSPIPHAEDHSQRHSASSQRASYSRYPSCTVLDNSPTSGVQSTSSLRYGALNDLPLSVNHFLFLCSKAGTAATKRDLRRQLLVLRDHCVEFGNKMRGKELLSQGGKHISRRVEATVDFNSGLNVILASSLVFAEEAEDIDRDILCSIVEKLKSAQNSGDEKIFRATVVEVVNRILLCTPLAPPVCDLASLRTMETCEVTRQQSGEREPTLKDECLDFLVLEEGIPVLLECRWMRWLRFFEEGYVQYVERLLNEQQQAAKASAVADAAVDSDHEEAKEAGRKGHVTLAAGAPPIAAMPLFTPRKAYWKSKTSAYAQFCHLLLAIYFVRTKDFSLNYLARITKLVQYYEHQLEFEDGKPIVVREGAEDELSDYELRDKEGEGLYADVEQHIGLHTAAAPLVSTPGHDSCVTSNTFMSCPSSVMPESATEKPRRRWHKCFITEELPEEVRPAAELSREESLGGVAAGKSQAVSSALHVRYADRIDLPNFSVGRQRERE</sequence>
<dbReference type="RefSeq" id="XP_067758895.1">
    <property type="nucleotide sequence ID" value="XM_067903470.1"/>
</dbReference>
<gene>
    <name evidence="1" type="ORF">JKF63_07533</name>
</gene>
<comment type="caution">
    <text evidence="1">The sequence shown here is derived from an EMBL/GenBank/DDBJ whole genome shotgun (WGS) entry which is preliminary data.</text>
</comment>
<protein>
    <submittedName>
        <fullName evidence="1">Uncharacterized protein</fullName>
    </submittedName>
</protein>
<dbReference type="KEGG" id="phet:94293547"/>
<evidence type="ECO:0000313" key="2">
    <source>
        <dbReference type="Proteomes" id="UP000674318"/>
    </source>
</evidence>
<dbReference type="OrthoDB" id="273735at2759"/>
<organism evidence="1 2">
    <name type="scientific">Porcisia hertigi</name>
    <dbReference type="NCBI Taxonomy" id="2761500"/>
    <lineage>
        <taxon>Eukaryota</taxon>
        <taxon>Discoba</taxon>
        <taxon>Euglenozoa</taxon>
        <taxon>Kinetoplastea</taxon>
        <taxon>Metakinetoplastina</taxon>
        <taxon>Trypanosomatida</taxon>
        <taxon>Trypanosomatidae</taxon>
        <taxon>Leishmaniinae</taxon>
        <taxon>Porcisia</taxon>
    </lineage>
</organism>
<dbReference type="AlphaFoldDB" id="A0A836LIZ8"/>
<reference evidence="1 2" key="1">
    <citation type="submission" date="2021-02" db="EMBL/GenBank/DDBJ databases">
        <title>Porcisia hertigi Genome sequencing and assembly.</title>
        <authorList>
            <person name="Almutairi H."/>
            <person name="Gatherer D."/>
        </authorList>
    </citation>
    <scope>NUCLEOTIDE SEQUENCE [LARGE SCALE GENOMIC DNA]</scope>
    <source>
        <strain evidence="1 2">C119</strain>
    </source>
</reference>
<accession>A0A836LIZ8</accession>